<accession>S7RMU4</accession>
<protein>
    <submittedName>
        <fullName evidence="3">Uncharacterized protein</fullName>
    </submittedName>
</protein>
<evidence type="ECO:0000313" key="4">
    <source>
        <dbReference type="Proteomes" id="UP000030669"/>
    </source>
</evidence>
<reference evidence="3 4" key="1">
    <citation type="journal article" date="2012" name="Science">
        <title>The Paleozoic origin of enzymatic lignin decomposition reconstructed from 31 fungal genomes.</title>
        <authorList>
            <person name="Floudas D."/>
            <person name="Binder M."/>
            <person name="Riley R."/>
            <person name="Barry K."/>
            <person name="Blanchette R.A."/>
            <person name="Henrissat B."/>
            <person name="Martinez A.T."/>
            <person name="Otillar R."/>
            <person name="Spatafora J.W."/>
            <person name="Yadav J.S."/>
            <person name="Aerts A."/>
            <person name="Benoit I."/>
            <person name="Boyd A."/>
            <person name="Carlson A."/>
            <person name="Copeland A."/>
            <person name="Coutinho P.M."/>
            <person name="de Vries R.P."/>
            <person name="Ferreira P."/>
            <person name="Findley K."/>
            <person name="Foster B."/>
            <person name="Gaskell J."/>
            <person name="Glotzer D."/>
            <person name="Gorecki P."/>
            <person name="Heitman J."/>
            <person name="Hesse C."/>
            <person name="Hori C."/>
            <person name="Igarashi K."/>
            <person name="Jurgens J.A."/>
            <person name="Kallen N."/>
            <person name="Kersten P."/>
            <person name="Kohler A."/>
            <person name="Kuees U."/>
            <person name="Kumar T.K.A."/>
            <person name="Kuo A."/>
            <person name="LaButti K."/>
            <person name="Larrondo L.F."/>
            <person name="Lindquist E."/>
            <person name="Ling A."/>
            <person name="Lombard V."/>
            <person name="Lucas S."/>
            <person name="Lundell T."/>
            <person name="Martin R."/>
            <person name="McLaughlin D.J."/>
            <person name="Morgenstern I."/>
            <person name="Morin E."/>
            <person name="Murat C."/>
            <person name="Nagy L.G."/>
            <person name="Nolan M."/>
            <person name="Ohm R.A."/>
            <person name="Patyshakuliyeva A."/>
            <person name="Rokas A."/>
            <person name="Ruiz-Duenas F.J."/>
            <person name="Sabat G."/>
            <person name="Salamov A."/>
            <person name="Samejima M."/>
            <person name="Schmutz J."/>
            <person name="Slot J.C."/>
            <person name="St John F."/>
            <person name="Stenlid J."/>
            <person name="Sun H."/>
            <person name="Sun S."/>
            <person name="Syed K."/>
            <person name="Tsang A."/>
            <person name="Wiebenga A."/>
            <person name="Young D."/>
            <person name="Pisabarro A."/>
            <person name="Eastwood D.C."/>
            <person name="Martin F."/>
            <person name="Cullen D."/>
            <person name="Grigoriev I.V."/>
            <person name="Hibbett D.S."/>
        </authorList>
    </citation>
    <scope>NUCLEOTIDE SEQUENCE [LARGE SCALE GENOMIC DNA]</scope>
    <source>
        <strain evidence="3 4">ATCC 11539</strain>
    </source>
</reference>
<gene>
    <name evidence="3" type="ORF">GLOTRDRAFT_93347</name>
</gene>
<dbReference type="KEGG" id="gtr:GLOTRDRAFT_93347"/>
<evidence type="ECO:0000256" key="2">
    <source>
        <dbReference type="SAM" id="MobiDB-lite"/>
    </source>
</evidence>
<dbReference type="RefSeq" id="XP_007865827.1">
    <property type="nucleotide sequence ID" value="XM_007867636.1"/>
</dbReference>
<dbReference type="EMBL" id="KB469301">
    <property type="protein sequence ID" value="EPQ55790.1"/>
    <property type="molecule type" value="Genomic_DNA"/>
</dbReference>
<name>S7RMU4_GLOTA</name>
<dbReference type="AlphaFoldDB" id="S7RMU4"/>
<dbReference type="OrthoDB" id="3269403at2759"/>
<feature type="coiled-coil region" evidence="1">
    <location>
        <begin position="73"/>
        <end position="111"/>
    </location>
</feature>
<dbReference type="eggNOG" id="ENOG502T16Q">
    <property type="taxonomic scope" value="Eukaryota"/>
</dbReference>
<evidence type="ECO:0000256" key="1">
    <source>
        <dbReference type="SAM" id="Coils"/>
    </source>
</evidence>
<dbReference type="GeneID" id="19309477"/>
<feature type="region of interest" description="Disordered" evidence="2">
    <location>
        <begin position="243"/>
        <end position="267"/>
    </location>
</feature>
<keyword evidence="4" id="KW-1185">Reference proteome</keyword>
<organism evidence="3 4">
    <name type="scientific">Gloeophyllum trabeum (strain ATCC 11539 / FP-39264 / Madison 617)</name>
    <name type="common">Brown rot fungus</name>
    <dbReference type="NCBI Taxonomy" id="670483"/>
    <lineage>
        <taxon>Eukaryota</taxon>
        <taxon>Fungi</taxon>
        <taxon>Dikarya</taxon>
        <taxon>Basidiomycota</taxon>
        <taxon>Agaricomycotina</taxon>
        <taxon>Agaricomycetes</taxon>
        <taxon>Gloeophyllales</taxon>
        <taxon>Gloeophyllaceae</taxon>
        <taxon>Gloeophyllum</taxon>
    </lineage>
</organism>
<keyword evidence="1" id="KW-0175">Coiled coil</keyword>
<feature type="region of interest" description="Disordered" evidence="2">
    <location>
        <begin position="181"/>
        <end position="206"/>
    </location>
</feature>
<dbReference type="Proteomes" id="UP000030669">
    <property type="component" value="Unassembled WGS sequence"/>
</dbReference>
<evidence type="ECO:0000313" key="3">
    <source>
        <dbReference type="EMBL" id="EPQ55790.1"/>
    </source>
</evidence>
<dbReference type="HOGENOM" id="CLU_462351_0_0_1"/>
<sequence length="590" mass="67140">MPGGPWVRVQEIDASDMYRATMEQQLREEQEELLAVVCAEQEWMRCKQEAWNKQLADGQRRMHEMMNFIKAREEAEKAAAEQMQAALAEVEEQQQRELAEAEARKERELVELEYRAKRQTELAQLMSKIGGSIHMAALHPQGEPTVTMGSNQRPMSSADFFQGLLLDRPRTAKSLSQWQEEEERLADPTCSEYDQTGPQPPTTAALPAPEVDVSTLVETLKKQADEALEEALDEVLEQFGPGSLGTGYRPISRGTRRKRPNAANERKEEYTKLKERNPGLSDSVKALDIKTDSDIAMKPRADTTAVEAYNDASPNGPDRDNLCIDMGAAVKDSRWNQQLVKILVERAHILCDQRLARGYAMEPQYGRDGTAEDQDELHDCLQTKYSGTHKKARMHIWHHGKYKTRLSTIDQTITIKSERGEQDTPFWTYLRSTIVRYGEDCMSSDDTDEETDVFHVRKMPWQRDIERELKIVDDQRDADGIKDNRGSKPAPRSCAWRAKKGQKQLDCLHIHVCNVRVTVLKRAIKLQDNMTSGKNVATYGAGRISSEQLPFEVVDMRLYSQSTSRNSLICPVREVNPTYAVVDGIAWQKQ</sequence>
<proteinExistence type="predicted"/>